<keyword evidence="1" id="KW-1185">Reference proteome</keyword>
<proteinExistence type="predicted"/>
<dbReference type="AlphaFoldDB" id="A0A915EGT5"/>
<evidence type="ECO:0000313" key="1">
    <source>
        <dbReference type="Proteomes" id="UP000887574"/>
    </source>
</evidence>
<evidence type="ECO:0000313" key="2">
    <source>
        <dbReference type="WBParaSite" id="jg5737"/>
    </source>
</evidence>
<dbReference type="Proteomes" id="UP000887574">
    <property type="component" value="Unplaced"/>
</dbReference>
<sequence>MSESNLPSTPWWMERHLNCYEGQQYHPLMHDIFQNECPGIYTDFYKMQHASRKSVCSFEFGAIYALNLIYSAVEKDFGSCPRNTRFILNLCNREYSHELEKESIPHLEYIDVETAAQHISGAYKLILNTLNQQQQFEWRPTDSNKARNRLS</sequence>
<accession>A0A915EGT5</accession>
<dbReference type="WBParaSite" id="jg5737">
    <property type="protein sequence ID" value="jg5737"/>
    <property type="gene ID" value="jg5737"/>
</dbReference>
<organism evidence="1 2">
    <name type="scientific">Ditylenchus dipsaci</name>
    <dbReference type="NCBI Taxonomy" id="166011"/>
    <lineage>
        <taxon>Eukaryota</taxon>
        <taxon>Metazoa</taxon>
        <taxon>Ecdysozoa</taxon>
        <taxon>Nematoda</taxon>
        <taxon>Chromadorea</taxon>
        <taxon>Rhabditida</taxon>
        <taxon>Tylenchina</taxon>
        <taxon>Tylenchomorpha</taxon>
        <taxon>Sphaerularioidea</taxon>
        <taxon>Anguinidae</taxon>
        <taxon>Anguininae</taxon>
        <taxon>Ditylenchus</taxon>
    </lineage>
</organism>
<name>A0A915EGT5_9BILA</name>
<protein>
    <submittedName>
        <fullName evidence="2">Uncharacterized protein</fullName>
    </submittedName>
</protein>
<reference evidence="2" key="1">
    <citation type="submission" date="2022-11" db="UniProtKB">
        <authorList>
            <consortium name="WormBaseParasite"/>
        </authorList>
    </citation>
    <scope>IDENTIFICATION</scope>
</reference>